<comment type="caution">
    <text evidence="4">The sequence shown here is derived from an EMBL/GenBank/DDBJ whole genome shotgun (WGS) entry which is preliminary data.</text>
</comment>
<dbReference type="InterPro" id="IPR036691">
    <property type="entry name" value="Endo/exonu/phosph_ase_sf"/>
</dbReference>
<dbReference type="AlphaFoldDB" id="A0A2B4RT41"/>
<protein>
    <recommendedName>
        <fullName evidence="3">Helix-turn-helix domain-containing protein</fullName>
    </recommendedName>
</protein>
<dbReference type="InterPro" id="IPR043502">
    <property type="entry name" value="DNA/RNA_pol_sf"/>
</dbReference>
<feature type="region of interest" description="Disordered" evidence="2">
    <location>
        <begin position="590"/>
        <end position="614"/>
    </location>
</feature>
<evidence type="ECO:0000313" key="5">
    <source>
        <dbReference type="Proteomes" id="UP000225706"/>
    </source>
</evidence>
<gene>
    <name evidence="4" type="ORF">AWC38_SpisGene16081</name>
</gene>
<accession>A0A2B4RT41</accession>
<evidence type="ECO:0000313" key="4">
    <source>
        <dbReference type="EMBL" id="PFX19517.1"/>
    </source>
</evidence>
<evidence type="ECO:0000256" key="2">
    <source>
        <dbReference type="SAM" id="MobiDB-lite"/>
    </source>
</evidence>
<feature type="region of interest" description="Disordered" evidence="2">
    <location>
        <begin position="641"/>
        <end position="693"/>
    </location>
</feature>
<feature type="compositionally biased region" description="Low complexity" evidence="2">
    <location>
        <begin position="518"/>
        <end position="527"/>
    </location>
</feature>
<organism evidence="4 5">
    <name type="scientific">Stylophora pistillata</name>
    <name type="common">Smooth cauliflower coral</name>
    <dbReference type="NCBI Taxonomy" id="50429"/>
    <lineage>
        <taxon>Eukaryota</taxon>
        <taxon>Metazoa</taxon>
        <taxon>Cnidaria</taxon>
        <taxon>Anthozoa</taxon>
        <taxon>Hexacorallia</taxon>
        <taxon>Scleractinia</taxon>
        <taxon>Astrocoeniina</taxon>
        <taxon>Pocilloporidae</taxon>
        <taxon>Stylophora</taxon>
    </lineage>
</organism>
<evidence type="ECO:0000256" key="1">
    <source>
        <dbReference type="SAM" id="Coils"/>
    </source>
</evidence>
<keyword evidence="1" id="KW-0175">Coiled coil</keyword>
<dbReference type="InterPro" id="IPR058912">
    <property type="entry name" value="HTH_animal"/>
</dbReference>
<dbReference type="EMBL" id="LSMT01000357">
    <property type="protein sequence ID" value="PFX19517.1"/>
    <property type="molecule type" value="Genomic_DNA"/>
</dbReference>
<feature type="compositionally biased region" description="Basic and acidic residues" evidence="2">
    <location>
        <begin position="495"/>
        <end position="516"/>
    </location>
</feature>
<name>A0A2B4RT41_STYPI</name>
<feature type="domain" description="Helix-turn-helix" evidence="3">
    <location>
        <begin position="37"/>
        <end position="96"/>
    </location>
</feature>
<evidence type="ECO:0000259" key="3">
    <source>
        <dbReference type="Pfam" id="PF26215"/>
    </source>
</evidence>
<dbReference type="Pfam" id="PF26215">
    <property type="entry name" value="HTH_animal"/>
    <property type="match status" value="1"/>
</dbReference>
<reference evidence="5" key="1">
    <citation type="journal article" date="2017" name="bioRxiv">
        <title>Comparative analysis of the genomes of Stylophora pistillata and Acropora digitifera provides evidence for extensive differences between species of corals.</title>
        <authorList>
            <person name="Voolstra C.R."/>
            <person name="Li Y."/>
            <person name="Liew Y.J."/>
            <person name="Baumgarten S."/>
            <person name="Zoccola D."/>
            <person name="Flot J.-F."/>
            <person name="Tambutte S."/>
            <person name="Allemand D."/>
            <person name="Aranda M."/>
        </authorList>
    </citation>
    <scope>NUCLEOTIDE SEQUENCE [LARGE SCALE GENOMIC DNA]</scope>
</reference>
<feature type="compositionally biased region" description="Basic and acidic residues" evidence="2">
    <location>
        <begin position="647"/>
        <end position="657"/>
    </location>
</feature>
<dbReference type="SUPFAM" id="SSF56672">
    <property type="entry name" value="DNA/RNA polymerases"/>
    <property type="match status" value="1"/>
</dbReference>
<proteinExistence type="predicted"/>
<feature type="coiled-coil region" evidence="1">
    <location>
        <begin position="533"/>
        <end position="578"/>
    </location>
</feature>
<feature type="region of interest" description="Disordered" evidence="2">
    <location>
        <begin position="495"/>
        <end position="532"/>
    </location>
</feature>
<feature type="compositionally biased region" description="Low complexity" evidence="2">
    <location>
        <begin position="659"/>
        <end position="668"/>
    </location>
</feature>
<dbReference type="Proteomes" id="UP000225706">
    <property type="component" value="Unassembled WGS sequence"/>
</dbReference>
<dbReference type="OrthoDB" id="5985308at2759"/>
<dbReference type="Gene3D" id="3.60.10.10">
    <property type="entry name" value="Endonuclease/exonuclease/phosphatase"/>
    <property type="match status" value="1"/>
</dbReference>
<sequence>MEVEKNSKLPFLGTELLNHAPRIETKVYVKPTNTGLLLHYQSHVDNRYKRSLLKTMLDRAHRLSSSWAHFSDECDRLKKVFARLKYPERLVNSTINTFLQSRIVGTQPTQTPKEPISIVRVVIPFKDQESADYVKKELKNLSMKVQTTVQPVFISRKVGQDLKVLEIKPQIVNQQRVVYQFQYDLCDAGYVDYTRGHLHTRVDGHKRKASLICKHYHERHSEVPKDLLKRFSILKECSNKFDCLVNEMLFIRDLKLTLNVRSDSIRAKSLQILLVFQWNSQTQQFVLSDIDSYLSGIGFIGGDFEVVAITETWLKSSVVDNEIIPGYSIFRRDREDLAGGVLIAVKEGIQASRRPDLEKDDIELVVVHLKKETTRSIWILATPGPLPNTQINFSEVLRQKGISEQHRLANSWNKVARYVTAERQQLRTCLYTNWDPSSARKMVESLTLPWNSFQAIHVKYVPGNNERKRLQEVGARFESLKETMTMLIEECERQIQSDRETQKHEDEISTKSEKTHRSSLSSKASSSSRKEKLRTALLAKKNLELAERRAEEEAELARQNAKTELRRLEDEATTAELDWKIERDCDEGTGLLGANNEVPPNYETDKLPFQHSRKPALEESELRWLDISKRPYETMPDVIPVGYSTPFDKDKRSERRCCNNNDNQQAPPAATPPLQPQGSRQEIEPPAGNKHQSTHFWQGKVGLAADVEAMFHKVRVRKQDQDAPRFLWWTDDYGQPPDVYVMEVHIFGATACPCIANSVLRRTAADNAERFEKGVTAIVEKNFYVDDALPSFKDENLAARAVSSSAEMLGSGGFRLTKFMSNSKDALSKIPAQRRAKPELNLDLDELPVERALGVRWLVETDQLAPLGTIRDLPAESCSEIAVSEGNAIVSRKYWIYSDGHSEVIEAYCEGGWQKINGEEPVCFGTKDNEYGTFNDKEWMSEDNEACLQKKDEYTCLVTKLAAYAFDSSPVLGEKSYDPP</sequence>
<keyword evidence="5" id="KW-1185">Reference proteome</keyword>
<dbReference type="PANTHER" id="PTHR47331">
    <property type="entry name" value="PHD-TYPE DOMAIN-CONTAINING PROTEIN"/>
    <property type="match status" value="1"/>
</dbReference>